<dbReference type="AlphaFoldDB" id="A0A0F9K5I9"/>
<feature type="region of interest" description="Disordered" evidence="1">
    <location>
        <begin position="94"/>
        <end position="119"/>
    </location>
</feature>
<sequence length="345" mass="37816">GEDMSSLAKSVKSGEEVSSPTKSVKSNGEEILSPTKSVKLNGEKMLSPTKSMKNGEVISSVVKSAGSDEGVSSLPKDISGQGIQVNTSNRVSEQLASQDANKTVPEETNVNLSEEEDSELHQALNVSKSQEVTTSFNDNNIISKARSDESTIQTTISQNNSFLNNQGSDTAKESNVSLTNIKQGIEPKISFANISSQVNVTKPFESLGVDLVDNLIQRARLFMQGDKSTIRIQLNPPELGSLKLEFTVEDDVLEAKIFVERSVVKEIIEKDIPRLRELLADTEVDLGKLDVFLQENEEERLNFMNEGFLSDSGSDQTQEREDFDDGVNEELELDAVSSNIINYFA</sequence>
<reference evidence="3" key="1">
    <citation type="journal article" date="2015" name="Nature">
        <title>Complex archaea that bridge the gap between prokaryotes and eukaryotes.</title>
        <authorList>
            <person name="Spang A."/>
            <person name="Saw J.H."/>
            <person name="Jorgensen S.L."/>
            <person name="Zaremba-Niedzwiedzka K."/>
            <person name="Martijn J."/>
            <person name="Lind A.E."/>
            <person name="van Eijk R."/>
            <person name="Schleper C."/>
            <person name="Guy L."/>
            <person name="Ettema T.J."/>
        </authorList>
    </citation>
    <scope>NUCLEOTIDE SEQUENCE</scope>
</reference>
<feature type="non-terminal residue" evidence="3">
    <location>
        <position position="1"/>
    </location>
</feature>
<evidence type="ECO:0000259" key="2">
    <source>
        <dbReference type="Pfam" id="PF02120"/>
    </source>
</evidence>
<dbReference type="Pfam" id="PF02120">
    <property type="entry name" value="Flg_hook"/>
    <property type="match status" value="1"/>
</dbReference>
<feature type="compositionally biased region" description="Polar residues" evidence="1">
    <location>
        <begin position="16"/>
        <end position="26"/>
    </location>
</feature>
<proteinExistence type="predicted"/>
<gene>
    <name evidence="3" type="ORF">LCGC14_1743720</name>
</gene>
<organism evidence="3">
    <name type="scientific">marine sediment metagenome</name>
    <dbReference type="NCBI Taxonomy" id="412755"/>
    <lineage>
        <taxon>unclassified sequences</taxon>
        <taxon>metagenomes</taxon>
        <taxon>ecological metagenomes</taxon>
    </lineage>
</organism>
<dbReference type="InterPro" id="IPR038610">
    <property type="entry name" value="FliK-like_C_sf"/>
</dbReference>
<accession>A0A0F9K5I9</accession>
<name>A0A0F9K5I9_9ZZZZ</name>
<dbReference type="PANTHER" id="PTHR37533">
    <property type="entry name" value="FLAGELLAR HOOK-LENGTH CONTROL PROTEIN"/>
    <property type="match status" value="1"/>
</dbReference>
<dbReference type="Gene3D" id="3.30.750.140">
    <property type="match status" value="1"/>
</dbReference>
<feature type="compositionally biased region" description="Polar residues" evidence="1">
    <location>
        <begin position="94"/>
        <end position="112"/>
    </location>
</feature>
<evidence type="ECO:0000256" key="1">
    <source>
        <dbReference type="SAM" id="MobiDB-lite"/>
    </source>
</evidence>
<dbReference type="EMBL" id="LAZR01015988">
    <property type="protein sequence ID" value="KKM06463.1"/>
    <property type="molecule type" value="Genomic_DNA"/>
</dbReference>
<evidence type="ECO:0000313" key="3">
    <source>
        <dbReference type="EMBL" id="KKM06463.1"/>
    </source>
</evidence>
<protein>
    <recommendedName>
        <fullName evidence="2">Flagellar hook-length control protein-like C-terminal domain-containing protein</fullName>
    </recommendedName>
</protein>
<feature type="domain" description="Flagellar hook-length control protein-like C-terminal" evidence="2">
    <location>
        <begin position="219"/>
        <end position="297"/>
    </location>
</feature>
<dbReference type="InterPro" id="IPR021136">
    <property type="entry name" value="Flagellar_hook_control-like_C"/>
</dbReference>
<feature type="region of interest" description="Disordered" evidence="1">
    <location>
        <begin position="1"/>
        <end position="57"/>
    </location>
</feature>
<comment type="caution">
    <text evidence="3">The sequence shown here is derived from an EMBL/GenBank/DDBJ whole genome shotgun (WGS) entry which is preliminary data.</text>
</comment>
<dbReference type="PANTHER" id="PTHR37533:SF2">
    <property type="entry name" value="FLAGELLAR HOOK-LENGTH CONTROL PROTEIN"/>
    <property type="match status" value="1"/>
</dbReference>
<dbReference type="CDD" id="cd17470">
    <property type="entry name" value="T3SS_Flik_C"/>
    <property type="match status" value="1"/>
</dbReference>
<dbReference type="InterPro" id="IPR052563">
    <property type="entry name" value="FliK"/>
</dbReference>